<reference evidence="1 2" key="1">
    <citation type="submission" date="2019-03" db="EMBL/GenBank/DDBJ databases">
        <title>Freshwater and sediment microbial communities from various areas in North America, analyzing microbe dynamics in response to fracking.</title>
        <authorList>
            <person name="Lamendella R."/>
        </authorList>
    </citation>
    <scope>NUCLEOTIDE SEQUENCE [LARGE SCALE GENOMIC DNA]</scope>
    <source>
        <strain evidence="1 2">114D</strain>
    </source>
</reference>
<dbReference type="AlphaFoldDB" id="A0A4R6H2B8"/>
<dbReference type="EMBL" id="SNWI01000005">
    <property type="protein sequence ID" value="TDO01416.1"/>
    <property type="molecule type" value="Genomic_DNA"/>
</dbReference>
<accession>A0A4R6H2B8</accession>
<gene>
    <name evidence="1" type="ORF">DET52_105275</name>
</gene>
<comment type="caution">
    <text evidence="1">The sequence shown here is derived from an EMBL/GenBank/DDBJ whole genome shotgun (WGS) entry which is preliminary data.</text>
</comment>
<organism evidence="1 2">
    <name type="scientific">Sunxiuqinia elliptica</name>
    <dbReference type="NCBI Taxonomy" id="655355"/>
    <lineage>
        <taxon>Bacteria</taxon>
        <taxon>Pseudomonadati</taxon>
        <taxon>Bacteroidota</taxon>
        <taxon>Bacteroidia</taxon>
        <taxon>Marinilabiliales</taxon>
        <taxon>Prolixibacteraceae</taxon>
        <taxon>Sunxiuqinia</taxon>
    </lineage>
</organism>
<evidence type="ECO:0000313" key="1">
    <source>
        <dbReference type="EMBL" id="TDO01416.1"/>
    </source>
</evidence>
<protein>
    <submittedName>
        <fullName evidence="1">Uncharacterized protein</fullName>
    </submittedName>
</protein>
<name>A0A4R6H2B8_9BACT</name>
<proteinExistence type="predicted"/>
<dbReference type="RefSeq" id="WP_133465317.1">
    <property type="nucleotide sequence ID" value="NZ_SNWI01000005.1"/>
</dbReference>
<dbReference type="Proteomes" id="UP000294848">
    <property type="component" value="Unassembled WGS sequence"/>
</dbReference>
<evidence type="ECO:0000313" key="2">
    <source>
        <dbReference type="Proteomes" id="UP000294848"/>
    </source>
</evidence>
<sequence>MLSDYLILPKDVINSAAKGNTYAKTAVKEHLRKWMEAHGKDHARIEAQHIIIHSISFLKRGEIVRYEKELLDFIEDYIITDTLQNGET</sequence>